<dbReference type="GO" id="GO:0043023">
    <property type="term" value="F:ribosomal large subunit binding"/>
    <property type="evidence" value="ECO:0007669"/>
    <property type="project" value="InterPro"/>
</dbReference>
<proteinExistence type="inferred from homology"/>
<dbReference type="GO" id="GO:0003677">
    <property type="term" value="F:DNA binding"/>
    <property type="evidence" value="ECO:0007669"/>
    <property type="project" value="UniProtKB-KW"/>
</dbReference>
<dbReference type="CDD" id="cd00165">
    <property type="entry name" value="S4"/>
    <property type="match status" value="1"/>
</dbReference>
<keyword evidence="2 4" id="KW-0694">RNA-binding</keyword>
<dbReference type="GO" id="GO:0003727">
    <property type="term" value="F:single-stranded RNA binding"/>
    <property type="evidence" value="ECO:0007669"/>
    <property type="project" value="InterPro"/>
</dbReference>
<dbReference type="SMART" id="SM00363">
    <property type="entry name" value="S4"/>
    <property type="match status" value="1"/>
</dbReference>
<dbReference type="Pfam" id="PF01479">
    <property type="entry name" value="S4"/>
    <property type="match status" value="1"/>
</dbReference>
<evidence type="ECO:0000313" key="6">
    <source>
        <dbReference type="EMBL" id="ASK78191.1"/>
    </source>
</evidence>
<evidence type="ECO:0000256" key="4">
    <source>
        <dbReference type="PIRNR" id="PIRNR016821"/>
    </source>
</evidence>
<dbReference type="GO" id="GO:0034605">
    <property type="term" value="P:cellular response to heat"/>
    <property type="evidence" value="ECO:0007669"/>
    <property type="project" value="InterPro"/>
</dbReference>
<evidence type="ECO:0000256" key="3">
    <source>
        <dbReference type="ARBA" id="ARBA00023125"/>
    </source>
</evidence>
<gene>
    <name evidence="6" type="ORF">CF386_03655</name>
</gene>
<dbReference type="EMBL" id="CP022355">
    <property type="protein sequence ID" value="ASK78191.1"/>
    <property type="molecule type" value="Genomic_DNA"/>
</dbReference>
<dbReference type="RefSeq" id="WP_089073100.1">
    <property type="nucleotide sequence ID" value="NZ_CBCSAM010000010.1"/>
</dbReference>
<evidence type="ECO:0000256" key="1">
    <source>
        <dbReference type="ARBA" id="ARBA00008396"/>
    </source>
</evidence>
<dbReference type="InterPro" id="IPR002942">
    <property type="entry name" value="S4_RNA-bd"/>
</dbReference>
<dbReference type="PROSITE" id="PS50889">
    <property type="entry name" value="S4"/>
    <property type="match status" value="1"/>
</dbReference>
<dbReference type="InterPro" id="IPR025708">
    <property type="entry name" value="HSP15"/>
</dbReference>
<evidence type="ECO:0000313" key="7">
    <source>
        <dbReference type="Proteomes" id="UP000242175"/>
    </source>
</evidence>
<dbReference type="OrthoDB" id="9797176at2"/>
<organism evidence="6 7">
    <name type="scientific">Paraphotobacterium marinum</name>
    <dbReference type="NCBI Taxonomy" id="1755811"/>
    <lineage>
        <taxon>Bacteria</taxon>
        <taxon>Pseudomonadati</taxon>
        <taxon>Pseudomonadota</taxon>
        <taxon>Gammaproteobacteria</taxon>
        <taxon>Vibrionales</taxon>
        <taxon>Vibrionaceae</taxon>
        <taxon>Paraphotobacterium</taxon>
    </lineage>
</organism>
<dbReference type="InterPro" id="IPR036986">
    <property type="entry name" value="S4_RNA-bd_sf"/>
</dbReference>
<evidence type="ECO:0000256" key="2">
    <source>
        <dbReference type="ARBA" id="ARBA00022884"/>
    </source>
</evidence>
<accession>A0A220VD46</accession>
<protein>
    <recommendedName>
        <fullName evidence="4">Heat shock protein 15</fullName>
    </recommendedName>
</protein>
<name>A0A220VD46_9GAMM</name>
<dbReference type="KEGG" id="pmai:CF386_03655"/>
<dbReference type="SUPFAM" id="SSF55174">
    <property type="entry name" value="Alpha-L RNA-binding motif"/>
    <property type="match status" value="1"/>
</dbReference>
<dbReference type="AlphaFoldDB" id="A0A220VD46"/>
<dbReference type="Gene3D" id="3.10.290.10">
    <property type="entry name" value="RNA-binding S4 domain"/>
    <property type="match status" value="1"/>
</dbReference>
<keyword evidence="3 4" id="KW-0238">DNA-binding</keyword>
<sequence length="135" mass="15885">MSNQDSELQVRLDKWLWASRFFKTRAIAKQEISKGRVLYNNHHAKVSKQVEMGALITIKKGHVSYTVKVLMLSDVRRNYSQAQALYQETDESIIGRLNQNKNYQINKQCFIPSQTKPNKKQRRNIIEFKKDQSNK</sequence>
<comment type="similarity">
    <text evidence="1 4">Belongs to the HSP15 family.</text>
</comment>
<reference evidence="6 7" key="1">
    <citation type="journal article" date="2016" name="Int. J. Syst. Evol. Microbiol.">
        <title>Paraphotobacterium marinum gen. nov., sp. nov., a member of the family Vibrionaceae, isolated from surface seawater.</title>
        <authorList>
            <person name="Huang Z."/>
            <person name="Dong C."/>
            <person name="Shao Z."/>
        </authorList>
    </citation>
    <scope>NUCLEOTIDE SEQUENCE [LARGE SCALE GENOMIC DNA]</scope>
    <source>
        <strain evidence="6 7">NSCS20N07D</strain>
    </source>
</reference>
<dbReference type="Proteomes" id="UP000242175">
    <property type="component" value="Chromosome large"/>
</dbReference>
<keyword evidence="7" id="KW-1185">Reference proteome</keyword>
<feature type="domain" description="RNA-binding S4" evidence="5">
    <location>
        <begin position="10"/>
        <end position="76"/>
    </location>
</feature>
<evidence type="ECO:0000259" key="5">
    <source>
        <dbReference type="SMART" id="SM00363"/>
    </source>
</evidence>
<dbReference type="PIRSF" id="PIRSF016821">
    <property type="entry name" value="HSP15"/>
    <property type="match status" value="1"/>
</dbReference>